<sequence length="267" mass="29921">MKLAPAAAGALRVASYNIHKGVLGVGPTKRLRIHELREGLEQLGADLVFLQEVQFEHRRHASRFEHWPPQPQHELLGQALGMHTAYQTNARTRHGEHGNALLSRYPVIGVAQHDVSDHRFEQRGLLHVRLQLPQQPLHCIVVHFGLFAASRLRQSARLVQFIAEQVPAHEPVIVAGDFNDWRGVLGAELAAVQLHDVSARAVGEAHLPRWHHRVRTFPALLPLMPLDRIYARGFAAHRVTLGWGTNWARLSDHAPLLVDLQPDNVPG</sequence>
<dbReference type="InterPro" id="IPR005135">
    <property type="entry name" value="Endo/exonuclease/phosphatase"/>
</dbReference>
<dbReference type="PANTHER" id="PTHR14859:SF1">
    <property type="entry name" value="PGAP2-INTERACTING PROTEIN"/>
    <property type="match status" value="1"/>
</dbReference>
<dbReference type="GO" id="GO:0003824">
    <property type="term" value="F:catalytic activity"/>
    <property type="evidence" value="ECO:0007669"/>
    <property type="project" value="InterPro"/>
</dbReference>
<dbReference type="Pfam" id="PF03372">
    <property type="entry name" value="Exo_endo_phos"/>
    <property type="match status" value="1"/>
</dbReference>
<gene>
    <name evidence="2" type="ORF">GALL_392880</name>
</gene>
<dbReference type="SUPFAM" id="SSF56219">
    <property type="entry name" value="DNase I-like"/>
    <property type="match status" value="1"/>
</dbReference>
<dbReference type="GO" id="GO:0016020">
    <property type="term" value="C:membrane"/>
    <property type="evidence" value="ECO:0007669"/>
    <property type="project" value="GOC"/>
</dbReference>
<protein>
    <recommendedName>
        <fullName evidence="1">Endonuclease/exonuclease/phosphatase domain-containing protein</fullName>
    </recommendedName>
</protein>
<dbReference type="AlphaFoldDB" id="A0A1J5QG65"/>
<dbReference type="PANTHER" id="PTHR14859">
    <property type="entry name" value="CALCOFLUOR WHITE HYPERSENSITIVE PROTEIN PRECURSOR"/>
    <property type="match status" value="1"/>
</dbReference>
<proteinExistence type="predicted"/>
<comment type="caution">
    <text evidence="2">The sequence shown here is derived from an EMBL/GenBank/DDBJ whole genome shotgun (WGS) entry which is preliminary data.</text>
</comment>
<reference evidence="2" key="1">
    <citation type="submission" date="2016-10" db="EMBL/GenBank/DDBJ databases">
        <title>Sequence of Gallionella enrichment culture.</title>
        <authorList>
            <person name="Poehlein A."/>
            <person name="Muehling M."/>
            <person name="Daniel R."/>
        </authorList>
    </citation>
    <scope>NUCLEOTIDE SEQUENCE</scope>
</reference>
<organism evidence="2">
    <name type="scientific">mine drainage metagenome</name>
    <dbReference type="NCBI Taxonomy" id="410659"/>
    <lineage>
        <taxon>unclassified sequences</taxon>
        <taxon>metagenomes</taxon>
        <taxon>ecological metagenomes</taxon>
    </lineage>
</organism>
<evidence type="ECO:0000259" key="1">
    <source>
        <dbReference type="Pfam" id="PF03372"/>
    </source>
</evidence>
<dbReference type="InterPro" id="IPR036691">
    <property type="entry name" value="Endo/exonu/phosph_ase_sf"/>
</dbReference>
<dbReference type="Gene3D" id="3.60.10.10">
    <property type="entry name" value="Endonuclease/exonuclease/phosphatase"/>
    <property type="match status" value="1"/>
</dbReference>
<dbReference type="InterPro" id="IPR051916">
    <property type="entry name" value="GPI-anchor_lipid_remodeler"/>
</dbReference>
<evidence type="ECO:0000313" key="2">
    <source>
        <dbReference type="EMBL" id="OIQ78996.1"/>
    </source>
</evidence>
<dbReference type="EMBL" id="MLJW01001295">
    <property type="protein sequence ID" value="OIQ78996.1"/>
    <property type="molecule type" value="Genomic_DNA"/>
</dbReference>
<name>A0A1J5QG65_9ZZZZ</name>
<accession>A0A1J5QG65</accession>
<dbReference type="GO" id="GO:0006506">
    <property type="term" value="P:GPI anchor biosynthetic process"/>
    <property type="evidence" value="ECO:0007669"/>
    <property type="project" value="TreeGrafter"/>
</dbReference>
<feature type="domain" description="Endonuclease/exonuclease/phosphatase" evidence="1">
    <location>
        <begin position="14"/>
        <end position="253"/>
    </location>
</feature>